<keyword evidence="6" id="KW-1185">Reference proteome</keyword>
<evidence type="ECO:0000259" key="4">
    <source>
        <dbReference type="Pfam" id="PF13538"/>
    </source>
</evidence>
<comment type="caution">
    <text evidence="5">The sequence shown here is derived from an EMBL/GenBank/DDBJ whole genome shotgun (WGS) entry which is preliminary data.</text>
</comment>
<dbReference type="EMBL" id="BPQG01000105">
    <property type="protein sequence ID" value="GJD46967.1"/>
    <property type="molecule type" value="Genomic_DNA"/>
</dbReference>
<dbReference type="PANTHER" id="PTHR43788">
    <property type="entry name" value="DNA2/NAM7 HELICASE FAMILY MEMBER"/>
    <property type="match status" value="1"/>
</dbReference>
<evidence type="ECO:0000313" key="6">
    <source>
        <dbReference type="Proteomes" id="UP001055117"/>
    </source>
</evidence>
<dbReference type="InterPro" id="IPR050534">
    <property type="entry name" value="Coronavir_polyprotein_1ab"/>
</dbReference>
<feature type="domain" description="UvrD-like helicase C-terminal" evidence="4">
    <location>
        <begin position="352"/>
        <end position="400"/>
    </location>
</feature>
<dbReference type="Proteomes" id="UP001055117">
    <property type="component" value="Unassembled WGS sequence"/>
</dbReference>
<dbReference type="SUPFAM" id="SSF52540">
    <property type="entry name" value="P-loop containing nucleoside triphosphate hydrolases"/>
    <property type="match status" value="2"/>
</dbReference>
<feature type="region of interest" description="Disordered" evidence="3">
    <location>
        <begin position="1"/>
        <end position="36"/>
    </location>
</feature>
<evidence type="ECO:0000256" key="2">
    <source>
        <dbReference type="ARBA" id="ARBA00022840"/>
    </source>
</evidence>
<dbReference type="Pfam" id="PF13604">
    <property type="entry name" value="AAA_30"/>
    <property type="match status" value="1"/>
</dbReference>
<evidence type="ECO:0000256" key="3">
    <source>
        <dbReference type="SAM" id="MobiDB-lite"/>
    </source>
</evidence>
<name>A0ABQ4QP33_9HYPH</name>
<protein>
    <submittedName>
        <fullName evidence="5">ATP-dependent RecD-like DNA helicase</fullName>
    </submittedName>
</protein>
<dbReference type="Gene3D" id="3.40.50.300">
    <property type="entry name" value="P-loop containing nucleotide triphosphate hydrolases"/>
    <property type="match status" value="2"/>
</dbReference>
<dbReference type="InterPro" id="IPR027785">
    <property type="entry name" value="UvrD-like_helicase_C"/>
</dbReference>
<gene>
    <name evidence="5" type="primary">recD2_1</name>
    <name evidence="5" type="ORF">AFCDBAGC_4852</name>
</gene>
<dbReference type="PANTHER" id="PTHR43788:SF6">
    <property type="entry name" value="DNA HELICASE B"/>
    <property type="match status" value="1"/>
</dbReference>
<accession>A0ABQ4QP33</accession>
<keyword evidence="2" id="KW-0067">ATP-binding</keyword>
<sequence length="401" mass="44111">MSDDRAEDAHKHKPLHKPLHEDLSNHLPNHSHTPKHFAPQQDAALKAIAAWRKDKGAAQVFRLFGYAGTGKTTLARRIADDVEGSVVFGAFTGKAASVMRQKGCADAATIHSLIYRTKETEEGGPAFSLNRAGPAAKADLIVIDECSMVDSDLGHDLLSFDKPVLVLGDPAQLPPVRGGGFFTEAEPDVMLTEVHRQAKDDPIVRMAMTVREGGRLELGAYGASRVVSRRSIDPTQVLDCDQVLVGMNKTRRLYNGRLRELAGHVDPMPAVGEKLVCLRNDRTKGLLNGSTWTVQALRAPPRPDTIRLDVVPEDDGGTRKRAVDIKVLRAVISGSEEEIPAFLRRETDEFTYGYALTVHKAQGSQWDKVVLFDESFAFREHRARWLYTGLTRAAQAITVVV</sequence>
<evidence type="ECO:0000256" key="1">
    <source>
        <dbReference type="ARBA" id="ARBA00022741"/>
    </source>
</evidence>
<keyword evidence="1" id="KW-0547">Nucleotide-binding</keyword>
<organism evidence="5 6">
    <name type="scientific">Methylobacterium cerastii</name>
    <dbReference type="NCBI Taxonomy" id="932741"/>
    <lineage>
        <taxon>Bacteria</taxon>
        <taxon>Pseudomonadati</taxon>
        <taxon>Pseudomonadota</taxon>
        <taxon>Alphaproteobacteria</taxon>
        <taxon>Hyphomicrobiales</taxon>
        <taxon>Methylobacteriaceae</taxon>
        <taxon>Methylobacterium</taxon>
    </lineage>
</organism>
<evidence type="ECO:0000313" key="5">
    <source>
        <dbReference type="EMBL" id="GJD46967.1"/>
    </source>
</evidence>
<dbReference type="Pfam" id="PF13538">
    <property type="entry name" value="UvrD_C_2"/>
    <property type="match status" value="1"/>
</dbReference>
<proteinExistence type="predicted"/>
<dbReference type="CDD" id="cd18809">
    <property type="entry name" value="SF1_C_RecD"/>
    <property type="match status" value="1"/>
</dbReference>
<reference evidence="5 6" key="1">
    <citation type="journal article" date="2021" name="Front. Microbiol.">
        <title>Comprehensive Comparative Genomics and Phenotyping of Methylobacterium Species.</title>
        <authorList>
            <person name="Alessa O."/>
            <person name="Ogura Y."/>
            <person name="Fujitani Y."/>
            <person name="Takami H."/>
            <person name="Hayashi T."/>
            <person name="Sahin N."/>
            <person name="Tani A."/>
        </authorList>
    </citation>
    <scope>NUCLEOTIDE SEQUENCE [LARGE SCALE GENOMIC DNA]</scope>
    <source>
        <strain evidence="5 6">DSM 23679</strain>
    </source>
</reference>
<dbReference type="InterPro" id="IPR027417">
    <property type="entry name" value="P-loop_NTPase"/>
</dbReference>